<organism evidence="2 3">
    <name type="scientific">Streptomyces graminofaciens</name>
    <dbReference type="NCBI Taxonomy" id="68212"/>
    <lineage>
        <taxon>Bacteria</taxon>
        <taxon>Bacillati</taxon>
        <taxon>Actinomycetota</taxon>
        <taxon>Actinomycetes</taxon>
        <taxon>Kitasatosporales</taxon>
        <taxon>Streptomycetaceae</taxon>
        <taxon>Streptomyces</taxon>
    </lineage>
</organism>
<keyword evidence="3" id="KW-1185">Reference proteome</keyword>
<evidence type="ECO:0000259" key="1">
    <source>
        <dbReference type="Pfam" id="PF13700"/>
    </source>
</evidence>
<feature type="domain" description="DUF4158" evidence="1">
    <location>
        <begin position="14"/>
        <end position="88"/>
    </location>
</feature>
<evidence type="ECO:0000313" key="3">
    <source>
        <dbReference type="Proteomes" id="UP001321542"/>
    </source>
</evidence>
<reference evidence="2 3" key="2">
    <citation type="journal article" date="2023" name="ChemBioChem">
        <title>Acyltransferase Domain Exchange between Two Independent Type I Polyketide Synthases in the Same Producer Strain of Macrolide Antibiotics.</title>
        <authorList>
            <person name="Kudo F."/>
            <person name="Kishikawa K."/>
            <person name="Tsuboi K."/>
            <person name="Kido T."/>
            <person name="Usui T."/>
            <person name="Hashimoto J."/>
            <person name="Shin-Ya K."/>
            <person name="Miyanaga A."/>
            <person name="Eguchi T."/>
        </authorList>
    </citation>
    <scope>NUCLEOTIDE SEQUENCE [LARGE SCALE GENOMIC DNA]</scope>
    <source>
        <strain evidence="2 3">A-8890</strain>
    </source>
</reference>
<dbReference type="EMBL" id="AP018448">
    <property type="protein sequence ID" value="BBC31890.1"/>
    <property type="molecule type" value="Genomic_DNA"/>
</dbReference>
<dbReference type="Pfam" id="PF13700">
    <property type="entry name" value="DUF4158"/>
    <property type="match status" value="1"/>
</dbReference>
<accession>A0ABN5VFN5</accession>
<protein>
    <submittedName>
        <fullName evidence="2">Transposase</fullName>
    </submittedName>
</protein>
<dbReference type="RefSeq" id="WP_286250774.1">
    <property type="nucleotide sequence ID" value="NZ_AP018448.1"/>
</dbReference>
<reference evidence="2 3" key="1">
    <citation type="journal article" date="2010" name="ChemBioChem">
        <title>Cloning and characterization of the biosynthetic gene cluster of 16-membered macrolide antibiotic FD-891: involvement of a dual functional cytochrome P450 monooxygenase catalyzing epoxidation and hydroxylation.</title>
        <authorList>
            <person name="Kudo F."/>
            <person name="Motegi A."/>
            <person name="Mizoue K."/>
            <person name="Eguchi T."/>
        </authorList>
    </citation>
    <scope>NUCLEOTIDE SEQUENCE [LARGE SCALE GENOMIC DNA]</scope>
    <source>
        <strain evidence="2 3">A-8890</strain>
    </source>
</reference>
<sequence>MKVPAVDFGLSEGSGRTIEYHRSQIREHLGFRVCSVQDAEKLTAWLAVSVAHAERNPDRVRDELLKHCRQECIEPPAPDRITRMVRSALHTAEETWFATLAARLTDQARARVLALVADEAEDEGQDDGEGESVLALLKAMQGNVSLESMLREIRKLIAVRAIGPPPGLFADVAPKVLASWRQRAAVESPSHLRRRAPEAAVTLLSALLVERGREVTDALVDLLIATVHRIGARAEQKVTKELINAFIRVSGKENILFAIAEASLGAPDQEVREVAFPAVRGGEQTLKELVHEYKTKGPVYRRTVQTTLKASYTNHYRRGPI</sequence>
<proteinExistence type="predicted"/>
<name>A0ABN5VFN5_9ACTN</name>
<gene>
    <name evidence="2" type="ORF">SGFS_031840</name>
</gene>
<evidence type="ECO:0000313" key="2">
    <source>
        <dbReference type="EMBL" id="BBC31890.1"/>
    </source>
</evidence>
<dbReference type="InterPro" id="IPR025296">
    <property type="entry name" value="DUF4158"/>
</dbReference>
<dbReference type="Proteomes" id="UP001321542">
    <property type="component" value="Chromosome"/>
</dbReference>